<protein>
    <submittedName>
        <fullName evidence="2">Uncharacterized protein</fullName>
    </submittedName>
</protein>
<dbReference type="EMBL" id="BCLY01000012">
    <property type="protein sequence ID" value="GAQ09969.1"/>
    <property type="molecule type" value="Genomic_DNA"/>
</dbReference>
<dbReference type="InterPro" id="IPR042098">
    <property type="entry name" value="TauD-like_sf"/>
</dbReference>
<dbReference type="Proteomes" id="UP000051487">
    <property type="component" value="Unassembled WGS sequence"/>
</dbReference>
<dbReference type="GO" id="GO:0005506">
    <property type="term" value="F:iron ion binding"/>
    <property type="evidence" value="ECO:0007669"/>
    <property type="project" value="InterPro"/>
</dbReference>
<dbReference type="Gene3D" id="1.20.245.10">
    <property type="entry name" value="Lipoxygenase-1, Domain 5"/>
    <property type="match status" value="1"/>
</dbReference>
<accession>A0AAN4TD33</accession>
<keyword evidence="1" id="KW-0560">Oxidoreductase</keyword>
<dbReference type="GO" id="GO:0004497">
    <property type="term" value="F:monooxygenase activity"/>
    <property type="evidence" value="ECO:0007669"/>
    <property type="project" value="InterPro"/>
</dbReference>
<dbReference type="Gene3D" id="1.10.630.10">
    <property type="entry name" value="Cytochrome P450"/>
    <property type="match status" value="1"/>
</dbReference>
<name>A0AAN4TD33_ASPLE</name>
<dbReference type="InterPro" id="IPR036226">
    <property type="entry name" value="LipOase_C_sf"/>
</dbReference>
<dbReference type="GO" id="GO:0016705">
    <property type="term" value="F:oxidoreductase activity, acting on paired donors, with incorporation or reduction of molecular oxygen"/>
    <property type="evidence" value="ECO:0007669"/>
    <property type="project" value="InterPro"/>
</dbReference>
<dbReference type="AlphaFoldDB" id="A0AAN4TD33"/>
<dbReference type="GO" id="GO:0020037">
    <property type="term" value="F:heme binding"/>
    <property type="evidence" value="ECO:0007669"/>
    <property type="project" value="InterPro"/>
</dbReference>
<dbReference type="InterPro" id="IPR036396">
    <property type="entry name" value="Cyt_P450_sf"/>
</dbReference>
<gene>
    <name evidence="2" type="ORF">ALT_7290</name>
</gene>
<dbReference type="SUPFAM" id="SSF48264">
    <property type="entry name" value="Cytochrome P450"/>
    <property type="match status" value="1"/>
</dbReference>
<dbReference type="SUPFAM" id="SSF51197">
    <property type="entry name" value="Clavaminate synthase-like"/>
    <property type="match status" value="1"/>
</dbReference>
<comment type="caution">
    <text evidence="2">The sequence shown here is derived from an EMBL/GenBank/DDBJ whole genome shotgun (WGS) entry which is preliminary data.</text>
</comment>
<sequence length="325" mass="36452">MDETHDWLFAKMAFDMNDLFHLQLYHLANTHDVADSVHLAALRTMSASLCPCLPGSPSFALPNWAGKEIAMDAHWEHAEHFLATNFYQDVVDRGLVDCTYGPRLISFPFYETAAPMDWSIEATDAAEVIDFVPAPMLERENLAGIALRLMARQSARPLVCSLSTLPPLTGRSLNQGSLDSLLPWLHNETPALKQTSLLVTVNYSRKKSKGLEGIPGPSGWPLIRIALDLSARPRELLNSWTAHFGDTFKVRVGWYNWMFFNKNIQLSLSTILEGVQLNKLSDAAKDELAYLVSQRKMVSLPDQDLIDDGPGAQENFMRYLGKLNY</sequence>
<evidence type="ECO:0000313" key="2">
    <source>
        <dbReference type="EMBL" id="GAQ09969.1"/>
    </source>
</evidence>
<dbReference type="Gene3D" id="3.60.130.10">
    <property type="entry name" value="Clavaminate synthase-like"/>
    <property type="match status" value="1"/>
</dbReference>
<proteinExistence type="predicted"/>
<organism evidence="2 3">
    <name type="scientific">Aspergillus lentulus</name>
    <dbReference type="NCBI Taxonomy" id="293939"/>
    <lineage>
        <taxon>Eukaryota</taxon>
        <taxon>Fungi</taxon>
        <taxon>Dikarya</taxon>
        <taxon>Ascomycota</taxon>
        <taxon>Pezizomycotina</taxon>
        <taxon>Eurotiomycetes</taxon>
        <taxon>Eurotiomycetidae</taxon>
        <taxon>Eurotiales</taxon>
        <taxon>Aspergillaceae</taxon>
        <taxon>Aspergillus</taxon>
        <taxon>Aspergillus subgen. Fumigati</taxon>
    </lineage>
</organism>
<evidence type="ECO:0000256" key="1">
    <source>
        <dbReference type="ARBA" id="ARBA00023002"/>
    </source>
</evidence>
<reference evidence="2 3" key="1">
    <citation type="submission" date="2015-11" db="EMBL/GenBank/DDBJ databases">
        <title>Aspergillus lentulus strain IFM 54703T.</title>
        <authorList>
            <person name="Kusuya Y."/>
            <person name="Sakai K."/>
            <person name="Kamei K."/>
            <person name="Takahashi H."/>
            <person name="Yaguchi T."/>
        </authorList>
    </citation>
    <scope>NUCLEOTIDE SEQUENCE [LARGE SCALE GENOMIC DNA]</scope>
    <source>
        <strain evidence="2 3">IFM 54703</strain>
    </source>
</reference>
<dbReference type="SUPFAM" id="SSF48484">
    <property type="entry name" value="Lipoxigenase"/>
    <property type="match status" value="1"/>
</dbReference>
<evidence type="ECO:0000313" key="3">
    <source>
        <dbReference type="Proteomes" id="UP000051487"/>
    </source>
</evidence>